<reference evidence="4" key="2">
    <citation type="submission" date="2021-09" db="EMBL/GenBank/DDBJ databases">
        <authorList>
            <person name="Jia N."/>
            <person name="Wang J."/>
            <person name="Shi W."/>
            <person name="Du L."/>
            <person name="Sun Y."/>
            <person name="Zhan W."/>
            <person name="Jiang J."/>
            <person name="Wang Q."/>
            <person name="Zhang B."/>
            <person name="Ji P."/>
            <person name="Sakyi L.B."/>
            <person name="Cui X."/>
            <person name="Yuan T."/>
            <person name="Jiang B."/>
            <person name="Yang W."/>
            <person name="Lam T.T.-Y."/>
            <person name="Chang Q."/>
            <person name="Ding S."/>
            <person name="Wang X."/>
            <person name="Zhu J."/>
            <person name="Ruan X."/>
            <person name="Zhao L."/>
            <person name="Wei J."/>
            <person name="Que T."/>
            <person name="Du C."/>
            <person name="Cheng J."/>
            <person name="Dai P."/>
            <person name="Han X."/>
            <person name="Huang E."/>
            <person name="Gao Y."/>
            <person name="Liu J."/>
            <person name="Shao H."/>
            <person name="Ye R."/>
            <person name="Li L."/>
            <person name="Wei W."/>
            <person name="Wang X."/>
            <person name="Wang C."/>
            <person name="Huo Q."/>
            <person name="Li W."/>
            <person name="Guo W."/>
            <person name="Chen H."/>
            <person name="Chen S."/>
            <person name="Zhou L."/>
            <person name="Zhou L."/>
            <person name="Ni X."/>
            <person name="Tian J."/>
            <person name="Zhou Y."/>
            <person name="Sheng Y."/>
            <person name="Liu T."/>
            <person name="Pan Y."/>
            <person name="Xia L."/>
            <person name="Li J."/>
            <person name="Zhao F."/>
            <person name="Cao W."/>
        </authorList>
    </citation>
    <scope>NUCLEOTIDE SEQUENCE</scope>
    <source>
        <strain evidence="4">Rsan-2018</strain>
        <tissue evidence="4">Larvae</tissue>
    </source>
</reference>
<dbReference type="Proteomes" id="UP000821837">
    <property type="component" value="Chromosome 5"/>
</dbReference>
<dbReference type="InterPro" id="IPR041698">
    <property type="entry name" value="Methyltransf_25"/>
</dbReference>
<dbReference type="AlphaFoldDB" id="A0A9D4PRF8"/>
<proteinExistence type="predicted"/>
<organism evidence="4 5">
    <name type="scientific">Rhipicephalus sanguineus</name>
    <name type="common">Brown dog tick</name>
    <name type="synonym">Ixodes sanguineus</name>
    <dbReference type="NCBI Taxonomy" id="34632"/>
    <lineage>
        <taxon>Eukaryota</taxon>
        <taxon>Metazoa</taxon>
        <taxon>Ecdysozoa</taxon>
        <taxon>Arthropoda</taxon>
        <taxon>Chelicerata</taxon>
        <taxon>Arachnida</taxon>
        <taxon>Acari</taxon>
        <taxon>Parasitiformes</taxon>
        <taxon>Ixodida</taxon>
        <taxon>Ixodoidea</taxon>
        <taxon>Ixodidae</taxon>
        <taxon>Rhipicephalinae</taxon>
        <taxon>Rhipicephalus</taxon>
        <taxon>Rhipicephalus</taxon>
    </lineage>
</organism>
<dbReference type="EMBL" id="JABSTV010001251">
    <property type="protein sequence ID" value="KAH7951645.1"/>
    <property type="molecule type" value="Genomic_DNA"/>
</dbReference>
<dbReference type="GO" id="GO:0032259">
    <property type="term" value="P:methylation"/>
    <property type="evidence" value="ECO:0007669"/>
    <property type="project" value="UniProtKB-KW"/>
</dbReference>
<keyword evidence="5" id="KW-1185">Reference proteome</keyword>
<keyword evidence="2" id="KW-0808">Transferase</keyword>
<dbReference type="PANTHER" id="PTHR43861">
    <property type="entry name" value="TRANS-ACONITATE 2-METHYLTRANSFERASE-RELATED"/>
    <property type="match status" value="1"/>
</dbReference>
<evidence type="ECO:0000259" key="3">
    <source>
        <dbReference type="Pfam" id="PF13649"/>
    </source>
</evidence>
<name>A0A9D4PRF8_RHISA</name>
<reference evidence="4" key="1">
    <citation type="journal article" date="2020" name="Cell">
        <title>Large-Scale Comparative Analyses of Tick Genomes Elucidate Their Genetic Diversity and Vector Capacities.</title>
        <authorList>
            <consortium name="Tick Genome and Microbiome Consortium (TIGMIC)"/>
            <person name="Jia N."/>
            <person name="Wang J."/>
            <person name="Shi W."/>
            <person name="Du L."/>
            <person name="Sun Y."/>
            <person name="Zhan W."/>
            <person name="Jiang J.F."/>
            <person name="Wang Q."/>
            <person name="Zhang B."/>
            <person name="Ji P."/>
            <person name="Bell-Sakyi L."/>
            <person name="Cui X.M."/>
            <person name="Yuan T.T."/>
            <person name="Jiang B.G."/>
            <person name="Yang W.F."/>
            <person name="Lam T.T."/>
            <person name="Chang Q.C."/>
            <person name="Ding S.J."/>
            <person name="Wang X.J."/>
            <person name="Zhu J.G."/>
            <person name="Ruan X.D."/>
            <person name="Zhao L."/>
            <person name="Wei J.T."/>
            <person name="Ye R.Z."/>
            <person name="Que T.C."/>
            <person name="Du C.H."/>
            <person name="Zhou Y.H."/>
            <person name="Cheng J.X."/>
            <person name="Dai P.F."/>
            <person name="Guo W.B."/>
            <person name="Han X.H."/>
            <person name="Huang E.J."/>
            <person name="Li L.F."/>
            <person name="Wei W."/>
            <person name="Gao Y.C."/>
            <person name="Liu J.Z."/>
            <person name="Shao H.Z."/>
            <person name="Wang X."/>
            <person name="Wang C.C."/>
            <person name="Yang T.C."/>
            <person name="Huo Q.B."/>
            <person name="Li W."/>
            <person name="Chen H.Y."/>
            <person name="Chen S.E."/>
            <person name="Zhou L.G."/>
            <person name="Ni X.B."/>
            <person name="Tian J.H."/>
            <person name="Sheng Y."/>
            <person name="Liu T."/>
            <person name="Pan Y.S."/>
            <person name="Xia L.Y."/>
            <person name="Li J."/>
            <person name="Zhao F."/>
            <person name="Cao W.C."/>
        </authorList>
    </citation>
    <scope>NUCLEOTIDE SEQUENCE</scope>
    <source>
        <strain evidence="4">Rsan-2018</strain>
    </source>
</reference>
<dbReference type="VEuPathDB" id="VectorBase:RSAN_031978"/>
<dbReference type="PANTHER" id="PTHR43861:SF1">
    <property type="entry name" value="TRANS-ACONITATE 2-METHYLTRANSFERASE"/>
    <property type="match status" value="1"/>
</dbReference>
<gene>
    <name evidence="4" type="ORF">HPB52_011041</name>
</gene>
<dbReference type="CDD" id="cd02440">
    <property type="entry name" value="AdoMet_MTases"/>
    <property type="match status" value="1"/>
</dbReference>
<evidence type="ECO:0000313" key="5">
    <source>
        <dbReference type="Proteomes" id="UP000821837"/>
    </source>
</evidence>
<protein>
    <recommendedName>
        <fullName evidence="3">Methyltransferase domain-containing protein</fullName>
    </recommendedName>
</protein>
<dbReference type="Gene3D" id="3.40.50.150">
    <property type="entry name" value="Vaccinia Virus protein VP39"/>
    <property type="match status" value="1"/>
</dbReference>
<dbReference type="InterPro" id="IPR029063">
    <property type="entry name" value="SAM-dependent_MTases_sf"/>
</dbReference>
<accession>A0A9D4PRF8</accession>
<keyword evidence="1" id="KW-0489">Methyltransferase</keyword>
<evidence type="ECO:0000256" key="2">
    <source>
        <dbReference type="ARBA" id="ARBA00022679"/>
    </source>
</evidence>
<sequence>MDSVPELVRDNVRRSVAELKSAELYSLCMEGHWQRSANALDAFKNAFAPTHSSYDNLSELRFLDVGCGEGSFTLRHLLPRCQDQCCKLVAVDNSAAMLDYAKSHNASEKIDYIHFDILEGDVDGFLKKHGPFARVYTFNLLHWIKDKVLLHKVPATAGFTDMNLMRSHLEHVMKKTGLKTLTCEVLRSPAVSITDLNAATGLIASYNPIYAHLCAEDKQQLIKSTADILADRAQGIAEGTISNHQFTYVVHAYKPALLPTSSA</sequence>
<comment type="caution">
    <text evidence="4">The sequence shown here is derived from an EMBL/GenBank/DDBJ whole genome shotgun (WGS) entry which is preliminary data.</text>
</comment>
<evidence type="ECO:0000313" key="4">
    <source>
        <dbReference type="EMBL" id="KAH7951645.1"/>
    </source>
</evidence>
<evidence type="ECO:0000256" key="1">
    <source>
        <dbReference type="ARBA" id="ARBA00022603"/>
    </source>
</evidence>
<feature type="domain" description="Methyltransferase" evidence="3">
    <location>
        <begin position="63"/>
        <end position="148"/>
    </location>
</feature>
<dbReference type="GO" id="GO:0008168">
    <property type="term" value="F:methyltransferase activity"/>
    <property type="evidence" value="ECO:0007669"/>
    <property type="project" value="UniProtKB-KW"/>
</dbReference>
<dbReference type="SUPFAM" id="SSF53335">
    <property type="entry name" value="S-adenosyl-L-methionine-dependent methyltransferases"/>
    <property type="match status" value="1"/>
</dbReference>
<dbReference type="Pfam" id="PF13649">
    <property type="entry name" value="Methyltransf_25"/>
    <property type="match status" value="1"/>
</dbReference>